<dbReference type="AlphaFoldDB" id="A0A0K8QLU6"/>
<dbReference type="EMBL" id="DF970163">
    <property type="protein sequence ID" value="GAP65656.1"/>
    <property type="molecule type" value="Genomic_DNA"/>
</dbReference>
<dbReference type="OrthoDB" id="5795476at2"/>
<keyword evidence="3" id="KW-0449">Lipoprotein</keyword>
<reference evidence="3" key="2">
    <citation type="submission" date="2015-08" db="EMBL/GenBank/DDBJ databases">
        <title>Complete DNA Sequence of Pseudomonas syringae pv. actinidiae, the Causal Agent of Kiwifruit Canker Disease.</title>
        <authorList>
            <person name="Rikkerink E.H.A."/>
            <person name="Fineran P.C."/>
        </authorList>
    </citation>
    <scope>NUCLEOTIDE SEQUENCE</scope>
    <source>
        <strain evidence="3">SkMP5</strain>
    </source>
</reference>
<dbReference type="SUPFAM" id="SSF159594">
    <property type="entry name" value="XCC0632-like"/>
    <property type="match status" value="1"/>
</dbReference>
<reference evidence="2" key="1">
    <citation type="submission" date="2015-03" db="EMBL/GenBank/DDBJ databases">
        <title>Draft genome sequence of Mizugakiibacter sediminis skMP5.</title>
        <authorList>
            <person name="Watanabe T."/>
            <person name="Kojima H."/>
            <person name="Fukui M."/>
        </authorList>
    </citation>
    <scope>NUCLEOTIDE SEQUENCE</scope>
    <source>
        <strain evidence="2">SkMP5</strain>
    </source>
</reference>
<gene>
    <name evidence="2" type="ORF">MBSD_2199</name>
    <name evidence="3" type="ORF">MBSD_n0946</name>
</gene>
<dbReference type="HOGENOM" id="CLU_093163_2_0_6"/>
<name>A0A0K8QLU6_9GAMM</name>
<keyword evidence="4" id="KW-1185">Reference proteome</keyword>
<evidence type="ECO:0000313" key="2">
    <source>
        <dbReference type="EMBL" id="GAN45648.1"/>
    </source>
</evidence>
<feature type="domain" description="ABC-type transport auxiliary lipoprotein component" evidence="1">
    <location>
        <begin position="29"/>
        <end position="189"/>
    </location>
</feature>
<protein>
    <submittedName>
        <fullName evidence="2">ABC transporter</fullName>
    </submittedName>
    <submittedName>
        <fullName evidence="3">Putative lipoprotein</fullName>
    </submittedName>
</protein>
<dbReference type="Gene3D" id="3.40.50.10610">
    <property type="entry name" value="ABC-type transport auxiliary lipoprotein component"/>
    <property type="match status" value="1"/>
</dbReference>
<dbReference type="STRING" id="1475481.GCA_000953855_00960"/>
<evidence type="ECO:0000313" key="4">
    <source>
        <dbReference type="Proteomes" id="UP000253740"/>
    </source>
</evidence>
<dbReference type="RefSeq" id="WP_062535602.1">
    <property type="nucleotide sequence ID" value="NZ_DF970163.1"/>
</dbReference>
<dbReference type="Proteomes" id="UP000253740">
    <property type="component" value="Unassembled WGS sequence"/>
</dbReference>
<dbReference type="EMBL" id="DF952382">
    <property type="protein sequence ID" value="GAN45648.1"/>
    <property type="molecule type" value="Genomic_DNA"/>
</dbReference>
<dbReference type="Pfam" id="PF03886">
    <property type="entry name" value="ABC_trans_aux"/>
    <property type="match status" value="1"/>
</dbReference>
<proteinExistence type="predicted"/>
<organism evidence="3">
    <name type="scientific">Mizugakiibacter sediminis</name>
    <dbReference type="NCBI Taxonomy" id="1475481"/>
    <lineage>
        <taxon>Bacteria</taxon>
        <taxon>Pseudomonadati</taxon>
        <taxon>Pseudomonadota</taxon>
        <taxon>Gammaproteobacteria</taxon>
        <taxon>Lysobacterales</taxon>
        <taxon>Rhodanobacteraceae</taxon>
        <taxon>Mizugakiibacter</taxon>
    </lineage>
</organism>
<dbReference type="InterPro" id="IPR005586">
    <property type="entry name" value="ABC_trans_aux"/>
</dbReference>
<evidence type="ECO:0000313" key="3">
    <source>
        <dbReference type="EMBL" id="GAP65656.1"/>
    </source>
</evidence>
<dbReference type="PROSITE" id="PS51257">
    <property type="entry name" value="PROKAR_LIPOPROTEIN"/>
    <property type="match status" value="1"/>
</dbReference>
<sequence>MKRLLPGLFAFAALSACSVLPPRESPDIYLLPQAAASAQAAAAPQPWQLRVDTPQADRLLDGSRIAVVPQPGRITVYKGARWAAPAPRLLRDRLIDALRAGGRLAGVSSDGEGLYTEYRLDSQLRAFQSEYRDGRPVAVVRLDAILVDVARNRGVATRSFLAEQPADGTAVPQVVAAFGRACDAIAAQVSAWAIDAGERDRQAAAASR</sequence>
<accession>A0A0K8QLU6</accession>
<evidence type="ECO:0000259" key="1">
    <source>
        <dbReference type="Pfam" id="PF03886"/>
    </source>
</evidence>